<dbReference type="EMBL" id="SOAA01000002">
    <property type="protein sequence ID" value="TDS34597.1"/>
    <property type="molecule type" value="Genomic_DNA"/>
</dbReference>
<protein>
    <submittedName>
        <fullName evidence="5">2-oxoglutarate ferredoxin oxidoreductase subunit alpha</fullName>
    </submittedName>
</protein>
<sequence>MDFNIVIAGEAGQGLKTVEAMLTKTFSRHGYYLFSTKDYMSRVRGGHNFMQIRISDQKLEGPDEGIDLLLALNEESVEIHRSEMNEDGTMISEIESDENDIVYIDAKGLAKDVNPRAVNTVFVGAAFKIMGLPTEEAEEAVKEHFADKESIIEDNLTLLKAGYEAVEQLYNLKGLGKKDDRMVIDGNSAVGLGALLAGLSYYAAYPMSPSTGILHYVASKQEELGIVVEQAEDEIAAINMVLGGTYSGLRSMTGTSGGGLALMAEGIGLAGVTETPIVIADVQRPGPATGLPTRTGQGDLLFAVNIAQDEFPLMVLAPKDQEDAVYQTFRAFNLADKYQLPVIILSDQFIGDGSKTIKEIDTSDMKIERHLVDPAEVEGEYKRYKYTEDGISPRAYPGQLEDNVVLSDSDEHDEFAHIVEDAETRNKMVAKRSKKMAKLKKEDLLEPDYYGPEDPDYILVGWGSTAGPLTEARKMLADEYKVGHLAFNDVWPLPTKEIEAKAASGAKLVYVENNAGAQFDRLVRSETGIKADYNILKDDGRPFSGREIYRRFKEEVSK</sequence>
<dbReference type="Proteomes" id="UP000295472">
    <property type="component" value="Unassembled WGS sequence"/>
</dbReference>
<dbReference type="InterPro" id="IPR002880">
    <property type="entry name" value="Pyrv_Fd/Flavodoxin_OxRdtase_N"/>
</dbReference>
<dbReference type="Proteomes" id="UP000324896">
    <property type="component" value="Unassembled WGS sequence"/>
</dbReference>
<dbReference type="Proteomes" id="UP000198945">
    <property type="component" value="Unassembled WGS sequence"/>
</dbReference>
<organism evidence="5 13">
    <name type="scientific">Halanaerobium congolense</name>
    <dbReference type="NCBI Taxonomy" id="54121"/>
    <lineage>
        <taxon>Bacteria</taxon>
        <taxon>Bacillati</taxon>
        <taxon>Bacillota</taxon>
        <taxon>Clostridia</taxon>
        <taxon>Halanaerobiales</taxon>
        <taxon>Halanaerobiaceae</taxon>
        <taxon>Halanaerobium</taxon>
    </lineage>
</organism>
<dbReference type="SUPFAM" id="SSF52922">
    <property type="entry name" value="TK C-terminal domain-like"/>
    <property type="match status" value="1"/>
</dbReference>
<dbReference type="Pfam" id="PF01855">
    <property type="entry name" value="POR_N"/>
    <property type="match status" value="1"/>
</dbReference>
<dbReference type="Proteomes" id="UP000295758">
    <property type="component" value="Unassembled WGS sequence"/>
</dbReference>
<dbReference type="CDD" id="cd07034">
    <property type="entry name" value="TPP_PYR_PFOR_IOR-alpha_like"/>
    <property type="match status" value="1"/>
</dbReference>
<dbReference type="GeneID" id="57011645"/>
<evidence type="ECO:0000313" key="13">
    <source>
        <dbReference type="Proteomes" id="UP000324896"/>
    </source>
</evidence>
<evidence type="ECO:0000313" key="5">
    <source>
        <dbReference type="EMBL" id="SDC48073.1"/>
    </source>
</evidence>
<dbReference type="SUPFAM" id="SSF52518">
    <property type="entry name" value="Thiamin diphosphate-binding fold (THDP-binding)"/>
    <property type="match status" value="1"/>
</dbReference>
<dbReference type="OrthoDB" id="9794954at2"/>
<dbReference type="FunFam" id="3.40.50.970:FF:000022">
    <property type="entry name" value="2-oxoglutarate ferredoxin oxidoreductase alpha subunit"/>
    <property type="match status" value="1"/>
</dbReference>
<dbReference type="Proteomes" id="UP000247389">
    <property type="component" value="Unassembled WGS sequence"/>
</dbReference>
<dbReference type="Pfam" id="PF01558">
    <property type="entry name" value="POR"/>
    <property type="match status" value="1"/>
</dbReference>
<evidence type="ECO:0000256" key="1">
    <source>
        <dbReference type="ARBA" id="ARBA00023002"/>
    </source>
</evidence>
<dbReference type="GO" id="GO:0016903">
    <property type="term" value="F:oxidoreductase activity, acting on the aldehyde or oxo group of donors"/>
    <property type="evidence" value="ECO:0007669"/>
    <property type="project" value="InterPro"/>
</dbReference>
<evidence type="ECO:0000313" key="7">
    <source>
        <dbReference type="EMBL" id="TDS34597.1"/>
    </source>
</evidence>
<dbReference type="EMBL" id="FNEH01000002">
    <property type="protein sequence ID" value="SDI17249.1"/>
    <property type="molecule type" value="Genomic_DNA"/>
</dbReference>
<evidence type="ECO:0000313" key="9">
    <source>
        <dbReference type="Proteomes" id="UP000198945"/>
    </source>
</evidence>
<evidence type="ECO:0000313" key="4">
    <source>
        <dbReference type="EMBL" id="PXV67304.1"/>
    </source>
</evidence>
<dbReference type="AlphaFoldDB" id="A0A1G6LXT0"/>
<feature type="domain" description="Pyruvate flavodoxin/ferredoxin oxidoreductase pyrimidine binding" evidence="3">
    <location>
        <begin position="193"/>
        <end position="430"/>
    </location>
</feature>
<dbReference type="Gene3D" id="3.40.920.10">
    <property type="entry name" value="Pyruvate-ferredoxin oxidoreductase, PFOR, domain III"/>
    <property type="match status" value="1"/>
</dbReference>
<evidence type="ECO:0000259" key="3">
    <source>
        <dbReference type="Pfam" id="PF01855"/>
    </source>
</evidence>
<dbReference type="EMBL" id="QICM01000008">
    <property type="protein sequence ID" value="PXV67304.1"/>
    <property type="molecule type" value="Genomic_DNA"/>
</dbReference>
<dbReference type="PANTHER" id="PTHR32154:SF20">
    <property type="entry name" value="2-OXOGLUTARATE OXIDOREDUCTASE SUBUNIT KORA"/>
    <property type="match status" value="1"/>
</dbReference>
<reference evidence="5 13" key="1">
    <citation type="submission" date="2016-10" db="EMBL/GenBank/DDBJ databases">
        <authorList>
            <person name="Varghese N."/>
            <person name="Submissions S."/>
        </authorList>
    </citation>
    <scope>NUCLEOTIDE SEQUENCE [LARGE SCALE GENOMIC DNA]</scope>
    <source>
        <strain evidence="5 13">WG10</strain>
    </source>
</reference>
<evidence type="ECO:0000313" key="8">
    <source>
        <dbReference type="EMBL" id="TDX47899.1"/>
    </source>
</evidence>
<keyword evidence="1" id="KW-0560">Oxidoreductase</keyword>
<dbReference type="RefSeq" id="WP_073156447.1">
    <property type="nucleotide sequence ID" value="NZ_FMYT01000007.1"/>
</dbReference>
<dbReference type="Gene3D" id="3.40.50.920">
    <property type="match status" value="1"/>
</dbReference>
<gene>
    <name evidence="7" type="ORF">BY453_10231</name>
    <name evidence="8" type="ORF">C7954_10258</name>
    <name evidence="4" type="ORF">C8C78_10849</name>
    <name evidence="5" type="ORF">SAMN04488597_10734</name>
    <name evidence="6" type="ORF">SAMN04515654_102155</name>
</gene>
<dbReference type="PANTHER" id="PTHR32154">
    <property type="entry name" value="PYRUVATE-FLAVODOXIN OXIDOREDUCTASE-RELATED"/>
    <property type="match status" value="1"/>
</dbReference>
<reference evidence="7 12" key="4">
    <citation type="submission" date="2019-03" db="EMBL/GenBank/DDBJ databases">
        <title>Deep subsurface shale carbon reservoir microbial communities from Ohio and West Virginia, USA.</title>
        <authorList>
            <person name="Wrighton K."/>
        </authorList>
    </citation>
    <scope>NUCLEOTIDE SEQUENCE [LARGE SCALE GENOMIC DNA]</scope>
    <source>
        <strain evidence="7 12">UTICA-S4D12</strain>
    </source>
</reference>
<dbReference type="InterPro" id="IPR002869">
    <property type="entry name" value="Pyrv_flavodox_OxRed_cen"/>
</dbReference>
<evidence type="ECO:0000313" key="6">
    <source>
        <dbReference type="EMBL" id="SDI17249.1"/>
    </source>
</evidence>
<dbReference type="InterPro" id="IPR029061">
    <property type="entry name" value="THDP-binding"/>
</dbReference>
<dbReference type="GO" id="GO:0006979">
    <property type="term" value="P:response to oxidative stress"/>
    <property type="evidence" value="ECO:0007669"/>
    <property type="project" value="TreeGrafter"/>
</dbReference>
<proteinExistence type="predicted"/>
<dbReference type="InterPro" id="IPR009014">
    <property type="entry name" value="Transketo_C/PFOR_II"/>
</dbReference>
<dbReference type="InterPro" id="IPR050722">
    <property type="entry name" value="Pyruvate:ferred/Flavod_OxRd"/>
</dbReference>
<name>A0A1G6LXT0_9FIRM</name>
<dbReference type="SUPFAM" id="SSF53323">
    <property type="entry name" value="Pyruvate-ferredoxin oxidoreductase, PFOR, domain III"/>
    <property type="match status" value="1"/>
</dbReference>
<evidence type="ECO:0000313" key="11">
    <source>
        <dbReference type="Proteomes" id="UP000295472"/>
    </source>
</evidence>
<dbReference type="InterPro" id="IPR019752">
    <property type="entry name" value="Pyrv/ketoisovalerate_OxRed_cat"/>
</dbReference>
<dbReference type="EMBL" id="FMYT01000007">
    <property type="protein sequence ID" value="SDC48073.1"/>
    <property type="molecule type" value="Genomic_DNA"/>
</dbReference>
<reference evidence="4 10" key="3">
    <citation type="submission" date="2018-04" db="EMBL/GenBank/DDBJ databases">
        <title>Subsurface microbial communities from deep shales in Ohio and West Virginia, USA.</title>
        <authorList>
            <person name="Wrighton K."/>
        </authorList>
    </citation>
    <scope>NUCLEOTIDE SEQUENCE [LARGE SCALE GENOMIC DNA]</scope>
    <source>
        <strain evidence="8 11">DSMZ 11287</strain>
        <strain evidence="4 10">MSL28</strain>
    </source>
</reference>
<dbReference type="NCBIfam" id="TIGR03710">
    <property type="entry name" value="OAFO_sf"/>
    <property type="match status" value="1"/>
</dbReference>
<dbReference type="Gene3D" id="3.40.50.970">
    <property type="match status" value="1"/>
</dbReference>
<evidence type="ECO:0000313" key="10">
    <source>
        <dbReference type="Proteomes" id="UP000247389"/>
    </source>
</evidence>
<accession>A0A1G6LXT0</accession>
<reference evidence="6 9" key="2">
    <citation type="submission" date="2016-10" db="EMBL/GenBank/DDBJ databases">
        <authorList>
            <person name="de Groot N.N."/>
        </authorList>
    </citation>
    <scope>NUCLEOTIDE SEQUENCE [LARGE SCALE GENOMIC DNA]</scope>
    <source>
        <strain evidence="6 9">WG7</strain>
    </source>
</reference>
<feature type="domain" description="Pyruvate/ketoisovalerate oxidoreductase catalytic" evidence="2">
    <location>
        <begin position="11"/>
        <end position="164"/>
    </location>
</feature>
<dbReference type="EMBL" id="SOEF01000002">
    <property type="protein sequence ID" value="TDX47899.1"/>
    <property type="molecule type" value="Genomic_DNA"/>
</dbReference>
<dbReference type="InterPro" id="IPR022367">
    <property type="entry name" value="2-oxoacid/accept_OxRdtase_asu"/>
</dbReference>
<evidence type="ECO:0000313" key="12">
    <source>
        <dbReference type="Proteomes" id="UP000295758"/>
    </source>
</evidence>
<dbReference type="STRING" id="54121.SAMN04515653_10231"/>
<evidence type="ECO:0000259" key="2">
    <source>
        <dbReference type="Pfam" id="PF01558"/>
    </source>
</evidence>